<protein>
    <submittedName>
        <fullName evidence="5">MerR family transcriptional regulator</fullName>
    </submittedName>
</protein>
<keyword evidence="6" id="KW-1185">Reference proteome</keyword>
<comment type="caution">
    <text evidence="5">The sequence shown here is derived from an EMBL/GenBank/DDBJ whole genome shotgun (WGS) entry which is preliminary data.</text>
</comment>
<evidence type="ECO:0000256" key="2">
    <source>
        <dbReference type="SAM" id="Coils"/>
    </source>
</evidence>
<reference evidence="5 6" key="1">
    <citation type="journal article" date="2019" name="Int. J. Syst. Evol. Microbiol.">
        <title>The Global Catalogue of Microorganisms (GCM) 10K type strain sequencing project: providing services to taxonomists for standard genome sequencing and annotation.</title>
        <authorList>
            <consortium name="The Broad Institute Genomics Platform"/>
            <consortium name="The Broad Institute Genome Sequencing Center for Infectious Disease"/>
            <person name="Wu L."/>
            <person name="Ma J."/>
        </authorList>
    </citation>
    <scope>NUCLEOTIDE SEQUENCE [LARGE SCALE GENOMIC DNA]</scope>
    <source>
        <strain evidence="5 6">JCM 3325</strain>
    </source>
</reference>
<dbReference type="SUPFAM" id="SSF46955">
    <property type="entry name" value="Putative DNA-binding domain"/>
    <property type="match status" value="1"/>
</dbReference>
<accession>A0ABN3JXU4</accession>
<dbReference type="PANTHER" id="PTHR30204">
    <property type="entry name" value="REDOX-CYCLING DRUG-SENSING TRANSCRIPTIONAL ACTIVATOR SOXR"/>
    <property type="match status" value="1"/>
</dbReference>
<dbReference type="CDD" id="cd00592">
    <property type="entry name" value="HTH_MerR-like"/>
    <property type="match status" value="1"/>
</dbReference>
<evidence type="ECO:0000313" key="6">
    <source>
        <dbReference type="Proteomes" id="UP001501231"/>
    </source>
</evidence>
<dbReference type="EMBL" id="BAAARW010000026">
    <property type="protein sequence ID" value="GAA2443502.1"/>
    <property type="molecule type" value="Genomic_DNA"/>
</dbReference>
<evidence type="ECO:0000259" key="4">
    <source>
        <dbReference type="PROSITE" id="PS50937"/>
    </source>
</evidence>
<keyword evidence="1" id="KW-0238">DNA-binding</keyword>
<evidence type="ECO:0000256" key="1">
    <source>
        <dbReference type="ARBA" id="ARBA00023125"/>
    </source>
</evidence>
<keyword evidence="2" id="KW-0175">Coiled coil</keyword>
<dbReference type="Proteomes" id="UP001501231">
    <property type="component" value="Unassembled WGS sequence"/>
</dbReference>
<feature type="coiled-coil region" evidence="2">
    <location>
        <begin position="91"/>
        <end position="118"/>
    </location>
</feature>
<dbReference type="Pfam" id="PF13411">
    <property type="entry name" value="MerR_1"/>
    <property type="match status" value="1"/>
</dbReference>
<evidence type="ECO:0000313" key="5">
    <source>
        <dbReference type="EMBL" id="GAA2443502.1"/>
    </source>
</evidence>
<evidence type="ECO:0000256" key="3">
    <source>
        <dbReference type="SAM" id="MobiDB-lite"/>
    </source>
</evidence>
<dbReference type="InterPro" id="IPR009061">
    <property type="entry name" value="DNA-bd_dom_put_sf"/>
</dbReference>
<dbReference type="PANTHER" id="PTHR30204:SF93">
    <property type="entry name" value="HTH MERR-TYPE DOMAIN-CONTAINING PROTEIN"/>
    <property type="match status" value="1"/>
</dbReference>
<dbReference type="InterPro" id="IPR047057">
    <property type="entry name" value="MerR_fam"/>
</dbReference>
<feature type="domain" description="HTH merR-type" evidence="4">
    <location>
        <begin position="16"/>
        <end position="84"/>
    </location>
</feature>
<name>A0ABN3JXU4_9ACTN</name>
<organism evidence="5 6">
    <name type="scientific">Actinomadura vinacea</name>
    <dbReference type="NCBI Taxonomy" id="115336"/>
    <lineage>
        <taxon>Bacteria</taxon>
        <taxon>Bacillati</taxon>
        <taxon>Actinomycetota</taxon>
        <taxon>Actinomycetes</taxon>
        <taxon>Streptosporangiales</taxon>
        <taxon>Thermomonosporaceae</taxon>
        <taxon>Actinomadura</taxon>
    </lineage>
</organism>
<dbReference type="PROSITE" id="PS50937">
    <property type="entry name" value="HTH_MERR_2"/>
    <property type="match status" value="1"/>
</dbReference>
<dbReference type="Gene3D" id="1.10.1660.10">
    <property type="match status" value="1"/>
</dbReference>
<gene>
    <name evidence="5" type="ORF">GCM10010191_70070</name>
</gene>
<dbReference type="PRINTS" id="PR00040">
    <property type="entry name" value="HTHMERR"/>
</dbReference>
<sequence>MPEMLRLNVDMKSSAGMSIGAAAARFGLAAHVLRHWEAVGLLAPARAAGDRRRYGTADLHRIAIIVRAKEAGLGLDDIRGMFTAADPAERRAVLRERRAELRRRIAAARASLEIVECALDCDREDFIRCAHFQSAIAERAGLPAPRPDSPIPGAGAPAALT</sequence>
<dbReference type="InterPro" id="IPR000551">
    <property type="entry name" value="MerR-type_HTH_dom"/>
</dbReference>
<feature type="region of interest" description="Disordered" evidence="3">
    <location>
        <begin position="141"/>
        <end position="161"/>
    </location>
</feature>
<proteinExistence type="predicted"/>
<dbReference type="SMART" id="SM00422">
    <property type="entry name" value="HTH_MERR"/>
    <property type="match status" value="1"/>
</dbReference>